<dbReference type="EMBL" id="PVZG01000016">
    <property type="protein sequence ID" value="PRY22856.1"/>
    <property type="molecule type" value="Genomic_DNA"/>
</dbReference>
<dbReference type="InterPro" id="IPR035418">
    <property type="entry name" value="AraC-bd_2"/>
</dbReference>
<dbReference type="InterPro" id="IPR009057">
    <property type="entry name" value="Homeodomain-like_sf"/>
</dbReference>
<keyword evidence="6" id="KW-1185">Reference proteome</keyword>
<evidence type="ECO:0000313" key="6">
    <source>
        <dbReference type="Proteomes" id="UP000239209"/>
    </source>
</evidence>
<keyword evidence="1" id="KW-0805">Transcription regulation</keyword>
<dbReference type="PANTHER" id="PTHR46796">
    <property type="entry name" value="HTH-TYPE TRANSCRIPTIONAL ACTIVATOR RHAS-RELATED"/>
    <property type="match status" value="1"/>
</dbReference>
<dbReference type="AlphaFoldDB" id="A0A2T0RNS2"/>
<dbReference type="InterPro" id="IPR018060">
    <property type="entry name" value="HTH_AraC"/>
</dbReference>
<dbReference type="Pfam" id="PF14525">
    <property type="entry name" value="AraC_binding_2"/>
    <property type="match status" value="1"/>
</dbReference>
<dbReference type="PANTHER" id="PTHR46796:SF6">
    <property type="entry name" value="ARAC SUBFAMILY"/>
    <property type="match status" value="1"/>
</dbReference>
<reference evidence="5 6" key="1">
    <citation type="submission" date="2018-03" db="EMBL/GenBank/DDBJ databases">
        <title>Genomic Encyclopedia of Archaeal and Bacterial Type Strains, Phase II (KMG-II): from individual species to whole genera.</title>
        <authorList>
            <person name="Goeker M."/>
        </authorList>
    </citation>
    <scope>NUCLEOTIDE SEQUENCE [LARGE SCALE GENOMIC DNA]</scope>
    <source>
        <strain evidence="5 6">DSM 45348</strain>
    </source>
</reference>
<evidence type="ECO:0000256" key="1">
    <source>
        <dbReference type="ARBA" id="ARBA00023015"/>
    </source>
</evidence>
<evidence type="ECO:0000259" key="4">
    <source>
        <dbReference type="PROSITE" id="PS01124"/>
    </source>
</evidence>
<gene>
    <name evidence="5" type="ORF">CLV70_116116</name>
</gene>
<dbReference type="PROSITE" id="PS01124">
    <property type="entry name" value="HTH_ARAC_FAMILY_2"/>
    <property type="match status" value="1"/>
</dbReference>
<keyword evidence="3" id="KW-0804">Transcription</keyword>
<organism evidence="5 6">
    <name type="scientific">Pseudosporangium ferrugineum</name>
    <dbReference type="NCBI Taxonomy" id="439699"/>
    <lineage>
        <taxon>Bacteria</taxon>
        <taxon>Bacillati</taxon>
        <taxon>Actinomycetota</taxon>
        <taxon>Actinomycetes</taxon>
        <taxon>Micromonosporales</taxon>
        <taxon>Micromonosporaceae</taxon>
        <taxon>Pseudosporangium</taxon>
    </lineage>
</organism>
<protein>
    <submittedName>
        <fullName evidence="5">AraC-like DNA-binding protein</fullName>
    </submittedName>
</protein>
<dbReference type="SUPFAM" id="SSF46689">
    <property type="entry name" value="Homeodomain-like"/>
    <property type="match status" value="1"/>
</dbReference>
<dbReference type="Pfam" id="PF12833">
    <property type="entry name" value="HTH_18"/>
    <property type="match status" value="1"/>
</dbReference>
<keyword evidence="2 5" id="KW-0238">DNA-binding</keyword>
<feature type="domain" description="HTH araC/xylS-type" evidence="4">
    <location>
        <begin position="222"/>
        <end position="323"/>
    </location>
</feature>
<evidence type="ECO:0000256" key="3">
    <source>
        <dbReference type="ARBA" id="ARBA00023163"/>
    </source>
</evidence>
<proteinExistence type="predicted"/>
<dbReference type="Gene3D" id="1.10.10.60">
    <property type="entry name" value="Homeodomain-like"/>
    <property type="match status" value="1"/>
</dbReference>
<sequence>MRVVFCSDDLPVAERFAGFREVLAGVDVPVDVRVERDAAIRVRMSAMALGRIDVASIVSDDDARLEVDRPARLVRRSDPDAFRLLVSLRGHTEMTQGGRSPALEPDRLAFYDTSRPFHGWRRPIDGRSHLVMLTFPRGLLPVPPNLVRRLVGVPILGDRGVAALMVDVVKRVLTDAAGFTAADTVRVSTVVADLMTAVLGHELGRDAVRAASSESRRRVLRAGIQSYVQQRLGDPELTPATIAAAHHISPRLLHKLFQEQGTTVAGSIRAARLERCRADLADPLHAACPAGQIAARWGFANYAHFSNLFRATYGVGPRDWRHHRLG</sequence>
<comment type="caution">
    <text evidence="5">The sequence shown here is derived from an EMBL/GenBank/DDBJ whole genome shotgun (WGS) entry which is preliminary data.</text>
</comment>
<name>A0A2T0RNS2_9ACTN</name>
<dbReference type="InterPro" id="IPR050204">
    <property type="entry name" value="AraC_XylS_family_regulators"/>
</dbReference>
<dbReference type="GO" id="GO:0043565">
    <property type="term" value="F:sequence-specific DNA binding"/>
    <property type="evidence" value="ECO:0007669"/>
    <property type="project" value="InterPro"/>
</dbReference>
<evidence type="ECO:0000256" key="2">
    <source>
        <dbReference type="ARBA" id="ARBA00023125"/>
    </source>
</evidence>
<evidence type="ECO:0000313" key="5">
    <source>
        <dbReference type="EMBL" id="PRY22856.1"/>
    </source>
</evidence>
<dbReference type="GO" id="GO:0003700">
    <property type="term" value="F:DNA-binding transcription factor activity"/>
    <property type="evidence" value="ECO:0007669"/>
    <property type="project" value="InterPro"/>
</dbReference>
<dbReference type="Proteomes" id="UP000239209">
    <property type="component" value="Unassembled WGS sequence"/>
</dbReference>
<accession>A0A2T0RNS2</accession>
<dbReference type="SMART" id="SM00342">
    <property type="entry name" value="HTH_ARAC"/>
    <property type="match status" value="1"/>
</dbReference>